<dbReference type="InterPro" id="IPR032805">
    <property type="entry name" value="Wax_synthase_dom"/>
</dbReference>
<evidence type="ECO:0000256" key="5">
    <source>
        <dbReference type="ARBA" id="ARBA00022989"/>
    </source>
</evidence>
<keyword evidence="5 9" id="KW-1133">Transmembrane helix</keyword>
<comment type="caution">
    <text evidence="11">The sequence shown here is derived from an EMBL/GenBank/DDBJ whole genome shotgun (WGS) entry which is preliminary data.</text>
</comment>
<gene>
    <name evidence="11" type="ORF">VNO80_29146</name>
</gene>
<name>A0AAN9LAD7_PHACN</name>
<dbReference type="EMBL" id="JAYMYR010000011">
    <property type="protein sequence ID" value="KAK7332395.1"/>
    <property type="molecule type" value="Genomic_DNA"/>
</dbReference>
<feature type="domain" description="Wax synthase" evidence="10">
    <location>
        <begin position="182"/>
        <end position="274"/>
    </location>
</feature>
<feature type="transmembrane region" description="Helical" evidence="9">
    <location>
        <begin position="230"/>
        <end position="254"/>
    </location>
</feature>
<comment type="subcellular location">
    <subcellularLocation>
        <location evidence="1">Membrane</location>
        <topology evidence="1">Multi-pass membrane protein</topology>
    </subcellularLocation>
</comment>
<feature type="transmembrane region" description="Helical" evidence="9">
    <location>
        <begin position="36"/>
        <end position="58"/>
    </location>
</feature>
<evidence type="ECO:0000256" key="6">
    <source>
        <dbReference type="ARBA" id="ARBA00023098"/>
    </source>
</evidence>
<dbReference type="Proteomes" id="UP001374584">
    <property type="component" value="Unassembled WGS sequence"/>
</dbReference>
<feature type="transmembrane region" description="Helical" evidence="9">
    <location>
        <begin position="120"/>
        <end position="139"/>
    </location>
</feature>
<proteinExistence type="inferred from homology"/>
<accession>A0AAN9LAD7</accession>
<evidence type="ECO:0000256" key="4">
    <source>
        <dbReference type="ARBA" id="ARBA00022692"/>
    </source>
</evidence>
<keyword evidence="12" id="KW-1185">Reference proteome</keyword>
<keyword evidence="8" id="KW-0012">Acyltransferase</keyword>
<dbReference type="GO" id="GO:0008374">
    <property type="term" value="F:O-acyltransferase activity"/>
    <property type="evidence" value="ECO:0007669"/>
    <property type="project" value="InterPro"/>
</dbReference>
<dbReference type="PANTHER" id="PTHR31595">
    <property type="entry name" value="LONG-CHAIN-ALCOHOL O-FATTY-ACYLTRANSFERASE 3-RELATED"/>
    <property type="match status" value="1"/>
</dbReference>
<dbReference type="GO" id="GO:0016020">
    <property type="term" value="C:membrane"/>
    <property type="evidence" value="ECO:0007669"/>
    <property type="project" value="UniProtKB-SubCell"/>
</dbReference>
<comment type="similarity">
    <text evidence="2">Belongs to the wax synthase family.</text>
</comment>
<evidence type="ECO:0000256" key="7">
    <source>
        <dbReference type="ARBA" id="ARBA00023136"/>
    </source>
</evidence>
<keyword evidence="4 9" id="KW-0812">Transmembrane</keyword>
<evidence type="ECO:0000259" key="10">
    <source>
        <dbReference type="Pfam" id="PF13813"/>
    </source>
</evidence>
<dbReference type="AlphaFoldDB" id="A0AAN9LAD7"/>
<dbReference type="PANTHER" id="PTHR31595:SF38">
    <property type="entry name" value="MBOAT (MEMBRANE BOUND O-ACYL TRANSFERASE) FAMILY PROTEIN"/>
    <property type="match status" value="1"/>
</dbReference>
<feature type="transmembrane region" description="Helical" evidence="9">
    <location>
        <begin position="304"/>
        <end position="324"/>
    </location>
</feature>
<feature type="transmembrane region" description="Helical" evidence="9">
    <location>
        <begin position="266"/>
        <end position="283"/>
    </location>
</feature>
<evidence type="ECO:0000256" key="2">
    <source>
        <dbReference type="ARBA" id="ARBA00007282"/>
    </source>
</evidence>
<feature type="transmembrane region" description="Helical" evidence="9">
    <location>
        <begin position="151"/>
        <end position="172"/>
    </location>
</feature>
<evidence type="ECO:0000256" key="1">
    <source>
        <dbReference type="ARBA" id="ARBA00004141"/>
    </source>
</evidence>
<evidence type="ECO:0000256" key="3">
    <source>
        <dbReference type="ARBA" id="ARBA00022679"/>
    </source>
</evidence>
<organism evidence="11 12">
    <name type="scientific">Phaseolus coccineus</name>
    <name type="common">Scarlet runner bean</name>
    <name type="synonym">Phaseolus multiflorus</name>
    <dbReference type="NCBI Taxonomy" id="3886"/>
    <lineage>
        <taxon>Eukaryota</taxon>
        <taxon>Viridiplantae</taxon>
        <taxon>Streptophyta</taxon>
        <taxon>Embryophyta</taxon>
        <taxon>Tracheophyta</taxon>
        <taxon>Spermatophyta</taxon>
        <taxon>Magnoliopsida</taxon>
        <taxon>eudicotyledons</taxon>
        <taxon>Gunneridae</taxon>
        <taxon>Pentapetalae</taxon>
        <taxon>rosids</taxon>
        <taxon>fabids</taxon>
        <taxon>Fabales</taxon>
        <taxon>Fabaceae</taxon>
        <taxon>Papilionoideae</taxon>
        <taxon>50 kb inversion clade</taxon>
        <taxon>NPAAA clade</taxon>
        <taxon>indigoferoid/millettioid clade</taxon>
        <taxon>Phaseoleae</taxon>
        <taxon>Phaseolus</taxon>
    </lineage>
</organism>
<dbReference type="Pfam" id="PF13813">
    <property type="entry name" value="MBOAT_2"/>
    <property type="match status" value="1"/>
</dbReference>
<sequence length="526" mass="59747">MEGELNNLMMVWSIAAATMCYCHRIGKLIPKGVSRLIAIIPAIVLLLLLPLRLISIHFGGPSSFFLGWLSTFKLLLFAFGKGPLSPNPPLSLPQFVSIGCLPIKFQQSTTPSKSQIPKSLFNYSSASIIVIFALFIPLYGIKQYLHPKFLLFLYGLHMYIGLEFIFSTISTITRKLLGVHLEPQFDKPYLCTSLQDFWGKRWNIMVNRVLHPTVYDPVVTLARPLIGRKWAALPAILATFAVSGLMHELVFYYIKRETRTWEAWEPSWDAACFFLIHGLCVAAEVALKKGLKGKKWQFPRVASWLLSLVFVLYTAILLFLPALVRCHVYEKATRELTALTQFVKDVYGVSRLSRFANVTTETTHLVNVKIYGSGSHGDEEAQSNSPGSSGVADYDDGGFTYHELSTHRWEELQRLPRKPDEKRLSILHANPTLHGSLLVGWHFKAQLHQQMQHQRRLSSTLRLQEMHVQVQVQLFQLAHLPHPNYHTIYHLSSRFGSLTVFFNVQVSLIIHVSCTCSEFVVISSLW</sequence>
<evidence type="ECO:0000313" key="12">
    <source>
        <dbReference type="Proteomes" id="UP001374584"/>
    </source>
</evidence>
<reference evidence="11 12" key="1">
    <citation type="submission" date="2024-01" db="EMBL/GenBank/DDBJ databases">
        <title>The genomes of 5 underutilized Papilionoideae crops provide insights into root nodulation and disease resistanc.</title>
        <authorList>
            <person name="Jiang F."/>
        </authorList>
    </citation>
    <scope>NUCLEOTIDE SEQUENCE [LARGE SCALE GENOMIC DNA]</scope>
    <source>
        <strain evidence="11">JINMINGXINNONG_FW02</strain>
        <tissue evidence="11">Leaves</tissue>
    </source>
</reference>
<protein>
    <recommendedName>
        <fullName evidence="10">Wax synthase domain-containing protein</fullName>
    </recommendedName>
</protein>
<dbReference type="InterPro" id="IPR044851">
    <property type="entry name" value="Wax_synthase"/>
</dbReference>
<keyword evidence="6" id="KW-0443">Lipid metabolism</keyword>
<evidence type="ECO:0000256" key="8">
    <source>
        <dbReference type="ARBA" id="ARBA00023315"/>
    </source>
</evidence>
<keyword evidence="3" id="KW-0808">Transferase</keyword>
<keyword evidence="7 9" id="KW-0472">Membrane</keyword>
<dbReference type="GO" id="GO:0006629">
    <property type="term" value="P:lipid metabolic process"/>
    <property type="evidence" value="ECO:0007669"/>
    <property type="project" value="UniProtKB-KW"/>
</dbReference>
<evidence type="ECO:0000313" key="11">
    <source>
        <dbReference type="EMBL" id="KAK7332395.1"/>
    </source>
</evidence>
<evidence type="ECO:0000256" key="9">
    <source>
        <dbReference type="SAM" id="Phobius"/>
    </source>
</evidence>